<keyword evidence="3 8" id="KW-0812">Transmembrane</keyword>
<evidence type="ECO:0000256" key="8">
    <source>
        <dbReference type="HAMAP-Rule" id="MF_00422"/>
    </source>
</evidence>
<dbReference type="GO" id="GO:0043952">
    <property type="term" value="P:protein transport by the Sec complex"/>
    <property type="evidence" value="ECO:0007669"/>
    <property type="project" value="UniProtKB-UniRule"/>
</dbReference>
<organism evidence="9 10">
    <name type="scientific">Emticicia agri</name>
    <dbReference type="NCBI Taxonomy" id="2492393"/>
    <lineage>
        <taxon>Bacteria</taxon>
        <taxon>Pseudomonadati</taxon>
        <taxon>Bacteroidota</taxon>
        <taxon>Cytophagia</taxon>
        <taxon>Cytophagales</taxon>
        <taxon>Leadbetterellaceae</taxon>
        <taxon>Emticicia</taxon>
    </lineage>
</organism>
<dbReference type="EMBL" id="SEWF01000001">
    <property type="protein sequence ID" value="RYU97712.1"/>
    <property type="molecule type" value="Genomic_DNA"/>
</dbReference>
<dbReference type="InterPro" id="IPR038379">
    <property type="entry name" value="SecE_sf"/>
</dbReference>
<keyword evidence="8" id="KW-1003">Cell membrane</keyword>
<gene>
    <name evidence="8 9" type="primary">secE</name>
    <name evidence="9" type="ORF">EWM59_00895</name>
</gene>
<proteinExistence type="inferred from homology"/>
<comment type="subcellular location">
    <subcellularLocation>
        <location evidence="8">Cell membrane</location>
        <topology evidence="8">Single-pass membrane protein</topology>
    </subcellularLocation>
    <subcellularLocation>
        <location evidence="1">Membrane</location>
    </subcellularLocation>
</comment>
<reference evidence="9 10" key="1">
    <citation type="submission" date="2019-02" db="EMBL/GenBank/DDBJ databases">
        <title>Bacterial novel species Emticicia sp. 17J42-9 isolated from soil.</title>
        <authorList>
            <person name="Jung H.-Y."/>
        </authorList>
    </citation>
    <scope>NUCLEOTIDE SEQUENCE [LARGE SCALE GENOMIC DNA]</scope>
    <source>
        <strain evidence="9 10">17J42-9</strain>
    </source>
</reference>
<evidence type="ECO:0000256" key="4">
    <source>
        <dbReference type="ARBA" id="ARBA00022927"/>
    </source>
</evidence>
<evidence type="ECO:0000256" key="5">
    <source>
        <dbReference type="ARBA" id="ARBA00022989"/>
    </source>
</evidence>
<keyword evidence="10" id="KW-1185">Reference proteome</keyword>
<dbReference type="HAMAP" id="MF_00422">
    <property type="entry name" value="SecE"/>
    <property type="match status" value="1"/>
</dbReference>
<dbReference type="Gene3D" id="1.20.5.1030">
    <property type="entry name" value="Preprotein translocase secy subunit"/>
    <property type="match status" value="1"/>
</dbReference>
<keyword evidence="6 8" id="KW-0811">Translocation</keyword>
<dbReference type="RefSeq" id="WP_116982901.1">
    <property type="nucleotide sequence ID" value="NZ_SEWF01000001.1"/>
</dbReference>
<evidence type="ECO:0000313" key="9">
    <source>
        <dbReference type="EMBL" id="RYU97712.1"/>
    </source>
</evidence>
<dbReference type="Pfam" id="PF00584">
    <property type="entry name" value="SecE"/>
    <property type="match status" value="1"/>
</dbReference>
<keyword evidence="7 8" id="KW-0472">Membrane</keyword>
<evidence type="ECO:0000256" key="6">
    <source>
        <dbReference type="ARBA" id="ARBA00023010"/>
    </source>
</evidence>
<dbReference type="GO" id="GO:0065002">
    <property type="term" value="P:intracellular protein transmembrane transport"/>
    <property type="evidence" value="ECO:0007669"/>
    <property type="project" value="UniProtKB-UniRule"/>
</dbReference>
<keyword evidence="5 8" id="KW-1133">Transmembrane helix</keyword>
<accession>A0A4Q5M5Q5</accession>
<dbReference type="AlphaFoldDB" id="A0A4Q5M5Q5"/>
<name>A0A4Q5M5Q5_9BACT</name>
<keyword evidence="2 8" id="KW-0813">Transport</keyword>
<dbReference type="InterPro" id="IPR001901">
    <property type="entry name" value="Translocase_SecE/Sec61-g"/>
</dbReference>
<sequence>MIQFFKNSWEEVTKEVTWPKWSELQSSATLVLVASIIFALVVGVIDFLIENGLRLFYQSV</sequence>
<evidence type="ECO:0000256" key="3">
    <source>
        <dbReference type="ARBA" id="ARBA00022692"/>
    </source>
</evidence>
<dbReference type="GO" id="GO:0009306">
    <property type="term" value="P:protein secretion"/>
    <property type="evidence" value="ECO:0007669"/>
    <property type="project" value="UniProtKB-UniRule"/>
</dbReference>
<protein>
    <recommendedName>
        <fullName evidence="8">Protein translocase subunit SecE</fullName>
    </recommendedName>
</protein>
<dbReference type="Proteomes" id="UP000293162">
    <property type="component" value="Unassembled WGS sequence"/>
</dbReference>
<evidence type="ECO:0000256" key="1">
    <source>
        <dbReference type="ARBA" id="ARBA00004370"/>
    </source>
</evidence>
<evidence type="ECO:0000256" key="2">
    <source>
        <dbReference type="ARBA" id="ARBA00022448"/>
    </source>
</evidence>
<dbReference type="GO" id="GO:0005886">
    <property type="term" value="C:plasma membrane"/>
    <property type="evidence" value="ECO:0007669"/>
    <property type="project" value="UniProtKB-SubCell"/>
</dbReference>
<dbReference type="InterPro" id="IPR005807">
    <property type="entry name" value="SecE_bac"/>
</dbReference>
<comment type="subunit">
    <text evidence="8">Component of the Sec protein translocase complex. Heterotrimer consisting of SecY, SecE and SecG subunits. The heterotrimers can form oligomers, although 1 heterotrimer is thought to be able to translocate proteins. Interacts with the ribosome. Interacts with SecDF, and other proteins may be involved. Interacts with SecA.</text>
</comment>
<comment type="similarity">
    <text evidence="8">Belongs to the SecE/SEC61-gamma family.</text>
</comment>
<comment type="function">
    <text evidence="8">Essential subunit of the Sec protein translocation channel SecYEG. Clamps together the 2 halves of SecY. May contact the channel plug during translocation.</text>
</comment>
<evidence type="ECO:0000256" key="7">
    <source>
        <dbReference type="ARBA" id="ARBA00023136"/>
    </source>
</evidence>
<keyword evidence="4 8" id="KW-0653">Protein transport</keyword>
<dbReference type="NCBIfam" id="TIGR00964">
    <property type="entry name" value="secE_bact"/>
    <property type="match status" value="1"/>
</dbReference>
<dbReference type="GO" id="GO:0008320">
    <property type="term" value="F:protein transmembrane transporter activity"/>
    <property type="evidence" value="ECO:0007669"/>
    <property type="project" value="UniProtKB-UniRule"/>
</dbReference>
<dbReference type="GO" id="GO:0006605">
    <property type="term" value="P:protein targeting"/>
    <property type="evidence" value="ECO:0007669"/>
    <property type="project" value="UniProtKB-UniRule"/>
</dbReference>
<comment type="caution">
    <text evidence="9">The sequence shown here is derived from an EMBL/GenBank/DDBJ whole genome shotgun (WGS) entry which is preliminary data.</text>
</comment>
<dbReference type="OrthoDB" id="9810735at2"/>
<evidence type="ECO:0000313" key="10">
    <source>
        <dbReference type="Proteomes" id="UP000293162"/>
    </source>
</evidence>
<feature type="transmembrane region" description="Helical" evidence="8">
    <location>
        <begin position="28"/>
        <end position="49"/>
    </location>
</feature>